<organism evidence="3 4">
    <name type="scientific">Hyaloscypha hepaticicola</name>
    <dbReference type="NCBI Taxonomy" id="2082293"/>
    <lineage>
        <taxon>Eukaryota</taxon>
        <taxon>Fungi</taxon>
        <taxon>Dikarya</taxon>
        <taxon>Ascomycota</taxon>
        <taxon>Pezizomycotina</taxon>
        <taxon>Leotiomycetes</taxon>
        <taxon>Helotiales</taxon>
        <taxon>Hyaloscyphaceae</taxon>
        <taxon>Hyaloscypha</taxon>
    </lineage>
</organism>
<dbReference type="AlphaFoldDB" id="A0A2J6PEX4"/>
<reference evidence="3 4" key="1">
    <citation type="submission" date="2016-05" db="EMBL/GenBank/DDBJ databases">
        <title>A degradative enzymes factory behind the ericoid mycorrhizal symbiosis.</title>
        <authorList>
            <consortium name="DOE Joint Genome Institute"/>
            <person name="Martino E."/>
            <person name="Morin E."/>
            <person name="Grelet G."/>
            <person name="Kuo A."/>
            <person name="Kohler A."/>
            <person name="Daghino S."/>
            <person name="Barry K."/>
            <person name="Choi C."/>
            <person name="Cichocki N."/>
            <person name="Clum A."/>
            <person name="Copeland A."/>
            <person name="Hainaut M."/>
            <person name="Haridas S."/>
            <person name="Labutti K."/>
            <person name="Lindquist E."/>
            <person name="Lipzen A."/>
            <person name="Khouja H.-R."/>
            <person name="Murat C."/>
            <person name="Ohm R."/>
            <person name="Olson A."/>
            <person name="Spatafora J."/>
            <person name="Veneault-Fourrey C."/>
            <person name="Henrissat B."/>
            <person name="Grigoriev I."/>
            <person name="Martin F."/>
            <person name="Perotto S."/>
        </authorList>
    </citation>
    <scope>NUCLEOTIDE SEQUENCE [LARGE SCALE GENOMIC DNA]</scope>
    <source>
        <strain evidence="3 4">UAMH 7357</strain>
    </source>
</reference>
<accession>A0A2J6PEX4</accession>
<evidence type="ECO:0000256" key="1">
    <source>
        <dbReference type="SAM" id="MobiDB-lite"/>
    </source>
</evidence>
<dbReference type="InterPro" id="IPR031348">
    <property type="entry name" value="PigL_N"/>
</dbReference>
<sequence length="526" mass="58292">MDPLSITATCVGLASTITRTSLVVISFVKDVRSARSDLDAISRELSSLKTILELLAEDVNDSTTQSIPQTLQKQITGIITNCTGVVVDIEKTLAKHEGGRTNKAAKWVASGKNDVAKLQLSLEAHKSALEIALDMVTLTLTKEIKADTQEILNDTSAIKQDTAQILAEIARLQTQLPRDMDQRSSGFMLERYLDKLTSYAETVCDPFLDGSGGSRPTSRPGSSGEDAWVNQYPNATWQEYYEPVSGESSVSMMTLSKAGQFWIENDEEATHRNMQKYEYRPAVIEEPTDSDGTAHGISSANLEPRPDIEEPADDGILTSDNDEIYTKESVETEGMENLGFAHLKIGIDKSRSLDPLKITRATLFPSSSAECKTVTEEPYFKGTYQVRIPGKSRRRRVIIIDRQGYLTIAAFNPPLDAVAVNTIPFSSDDSPARERWLTFSMYARTERFHVSEFKLISSHGLVRTLLKKKIILDHIICGELLIMCATLGDYKSLLKALRHTQILDDFVGLANQPERPSLPVQPLDNN</sequence>
<dbReference type="EMBL" id="KZ613547">
    <property type="protein sequence ID" value="PMD12577.1"/>
    <property type="molecule type" value="Genomic_DNA"/>
</dbReference>
<evidence type="ECO:0000313" key="3">
    <source>
        <dbReference type="EMBL" id="PMD12577.1"/>
    </source>
</evidence>
<proteinExistence type="predicted"/>
<feature type="region of interest" description="Disordered" evidence="1">
    <location>
        <begin position="286"/>
        <end position="319"/>
    </location>
</feature>
<dbReference type="OrthoDB" id="524326at2759"/>
<feature type="region of interest" description="Disordered" evidence="1">
    <location>
        <begin position="207"/>
        <end position="229"/>
    </location>
</feature>
<evidence type="ECO:0000259" key="2">
    <source>
        <dbReference type="Pfam" id="PF17111"/>
    </source>
</evidence>
<gene>
    <name evidence="3" type="ORF">NA56DRAFT_652389</name>
</gene>
<dbReference type="STRING" id="1745343.A0A2J6PEX4"/>
<keyword evidence="4" id="KW-1185">Reference proteome</keyword>
<dbReference type="Pfam" id="PF17111">
    <property type="entry name" value="PigL_N"/>
    <property type="match status" value="1"/>
</dbReference>
<feature type="domain" description="Azaphilone pigments biosynthesis cluster protein L N-terminal" evidence="2">
    <location>
        <begin position="1"/>
        <end position="163"/>
    </location>
</feature>
<dbReference type="Proteomes" id="UP000235672">
    <property type="component" value="Unassembled WGS sequence"/>
</dbReference>
<protein>
    <recommendedName>
        <fullName evidence="2">Azaphilone pigments biosynthesis cluster protein L N-terminal domain-containing protein</fullName>
    </recommendedName>
</protein>
<evidence type="ECO:0000313" key="4">
    <source>
        <dbReference type="Proteomes" id="UP000235672"/>
    </source>
</evidence>
<name>A0A2J6PEX4_9HELO</name>
<feature type="compositionally biased region" description="Low complexity" evidence="1">
    <location>
        <begin position="214"/>
        <end position="224"/>
    </location>
</feature>